<protein>
    <submittedName>
        <fullName evidence="2">Uncharacterized protein</fullName>
    </submittedName>
</protein>
<name>A0A8H7KCL0_BIOOC</name>
<comment type="caution">
    <text evidence="2">The sequence shown here is derived from an EMBL/GenBank/DDBJ whole genome shotgun (WGS) entry which is preliminary data.</text>
</comment>
<evidence type="ECO:0000313" key="2">
    <source>
        <dbReference type="EMBL" id="KAF9748001.1"/>
    </source>
</evidence>
<proteinExistence type="predicted"/>
<evidence type="ECO:0000313" key="3">
    <source>
        <dbReference type="Proteomes" id="UP000616885"/>
    </source>
</evidence>
<sequence length="148" mass="15019">MPLCWLPNVARLRTGEVAALDVAAQELTALGEADGVDGGRRGEDGVGGEGLADLVELGGHVAEEGGRAVGAGIGAAERDGVDKGSRVDGVGELAYLLEALAVEGVAEPVPDDDRQRGVVGFIVADTAGSGVDGRDCQAEGKESERLRR</sequence>
<evidence type="ECO:0000256" key="1">
    <source>
        <dbReference type="SAM" id="MobiDB-lite"/>
    </source>
</evidence>
<feature type="region of interest" description="Disordered" evidence="1">
    <location>
        <begin position="127"/>
        <end position="148"/>
    </location>
</feature>
<gene>
    <name evidence="2" type="ORF">IM811_017506</name>
</gene>
<feature type="compositionally biased region" description="Basic and acidic residues" evidence="1">
    <location>
        <begin position="132"/>
        <end position="148"/>
    </location>
</feature>
<dbReference type="Proteomes" id="UP000616885">
    <property type="component" value="Unassembled WGS sequence"/>
</dbReference>
<reference evidence="2" key="1">
    <citation type="submission" date="2020-10" db="EMBL/GenBank/DDBJ databases">
        <title>High-Quality Genome Resource of Clonostachys rosea strain S41 by Oxford Nanopore Long-Read Sequencing.</title>
        <authorList>
            <person name="Wang H."/>
        </authorList>
    </citation>
    <scope>NUCLEOTIDE SEQUENCE</scope>
    <source>
        <strain evidence="2">S41</strain>
    </source>
</reference>
<accession>A0A8H7KCL0</accession>
<dbReference type="EMBL" id="JADCTT010000009">
    <property type="protein sequence ID" value="KAF9748001.1"/>
    <property type="molecule type" value="Genomic_DNA"/>
</dbReference>
<organism evidence="2 3">
    <name type="scientific">Bionectria ochroleuca</name>
    <name type="common">Gliocladium roseum</name>
    <dbReference type="NCBI Taxonomy" id="29856"/>
    <lineage>
        <taxon>Eukaryota</taxon>
        <taxon>Fungi</taxon>
        <taxon>Dikarya</taxon>
        <taxon>Ascomycota</taxon>
        <taxon>Pezizomycotina</taxon>
        <taxon>Sordariomycetes</taxon>
        <taxon>Hypocreomycetidae</taxon>
        <taxon>Hypocreales</taxon>
        <taxon>Bionectriaceae</taxon>
        <taxon>Clonostachys</taxon>
    </lineage>
</organism>
<dbReference type="AlphaFoldDB" id="A0A8H7KCL0"/>